<comment type="similarity">
    <text evidence="1">Belongs to the metallo-dependent hydrolases superfamily. TatD-type hydrolase family.</text>
</comment>
<gene>
    <name evidence="4" type="ORF">BGTH12_LOCUS1383</name>
</gene>
<proteinExistence type="inferred from homology"/>
<evidence type="ECO:0000313" key="4">
    <source>
        <dbReference type="EMBL" id="CAD6500025.1"/>
    </source>
</evidence>
<evidence type="ECO:0000256" key="3">
    <source>
        <dbReference type="ARBA" id="ARBA00022801"/>
    </source>
</evidence>
<evidence type="ECO:0000313" key="5">
    <source>
        <dbReference type="Proteomes" id="UP000683417"/>
    </source>
</evidence>
<sequence length="366" mass="39780">MILNRLRQRTWLDRSRQKDNLSVLRALGIAGTTLTTAKMSEGCPQASGLPRYIDIGINLTDPVYLGIYNGTSRHPPDLAAVIERGQRVNCNHLIVTGSDLASSHAAVALANAYPGTCYATVGVHPCSSQQFVLGPTPASEQLYALETLARTAQNSGHAVAFGEIGLDYDRLALSPKETQNTFFARQLDMAVALQLPLFLHSRAAHADFMAVLCPRESQLPRRGVVHSFTGTLTEMEELVAHGWHIGLNGCSLKTEANCAVARAVPLDRLHLETDGPWCELRPSHAGARALADNDASQEPELTRWLKKDKWQEGACVKGRNEPCCIPKIAAAVASIKNLPLLTITEAAWTNSQRMFCLNDPVIALCS</sequence>
<keyword evidence="3" id="KW-0378">Hydrolase</keyword>
<dbReference type="EMBL" id="CAJHIT010000002">
    <property type="protein sequence ID" value="CAD6500025.1"/>
    <property type="molecule type" value="Genomic_DNA"/>
</dbReference>
<accession>A0A9W4D2C4</accession>
<dbReference type="AlphaFoldDB" id="A0A9W4D2C4"/>
<name>A0A9W4D2C4_BLUGR</name>
<evidence type="ECO:0000256" key="1">
    <source>
        <dbReference type="ARBA" id="ARBA00009275"/>
    </source>
</evidence>
<dbReference type="Pfam" id="PF01026">
    <property type="entry name" value="TatD_DNase"/>
    <property type="match status" value="1"/>
</dbReference>
<dbReference type="InterPro" id="IPR001130">
    <property type="entry name" value="TatD-like"/>
</dbReference>
<dbReference type="PANTHER" id="PTHR10060:SF15">
    <property type="entry name" value="DEOXYRIBONUCLEASE TATDN1"/>
    <property type="match status" value="1"/>
</dbReference>
<dbReference type="GO" id="GO:0005829">
    <property type="term" value="C:cytosol"/>
    <property type="evidence" value="ECO:0007669"/>
    <property type="project" value="TreeGrafter"/>
</dbReference>
<protein>
    <submittedName>
        <fullName evidence="4">BgTH12-04130</fullName>
    </submittedName>
</protein>
<dbReference type="CDD" id="cd01310">
    <property type="entry name" value="TatD_DNAse"/>
    <property type="match status" value="1"/>
</dbReference>
<keyword evidence="2" id="KW-0479">Metal-binding</keyword>
<organism evidence="4 5">
    <name type="scientific">Blumeria graminis f. sp. triticale</name>
    <dbReference type="NCBI Taxonomy" id="1689686"/>
    <lineage>
        <taxon>Eukaryota</taxon>
        <taxon>Fungi</taxon>
        <taxon>Dikarya</taxon>
        <taxon>Ascomycota</taxon>
        <taxon>Pezizomycotina</taxon>
        <taxon>Leotiomycetes</taxon>
        <taxon>Erysiphales</taxon>
        <taxon>Erysiphaceae</taxon>
        <taxon>Blumeria</taxon>
    </lineage>
</organism>
<dbReference type="Proteomes" id="UP000683417">
    <property type="component" value="Unassembled WGS sequence"/>
</dbReference>
<reference evidence="4" key="1">
    <citation type="submission" date="2020-10" db="EMBL/GenBank/DDBJ databases">
        <authorList>
            <person name="Muller C M."/>
        </authorList>
    </citation>
    <scope>NUCLEOTIDE SEQUENCE</scope>
    <source>
        <strain evidence="4">THUN-12</strain>
    </source>
</reference>
<dbReference type="PANTHER" id="PTHR10060">
    <property type="entry name" value="TATD FAMILY DEOXYRIBONUCLEASE"/>
    <property type="match status" value="1"/>
</dbReference>
<dbReference type="InterPro" id="IPR050891">
    <property type="entry name" value="TatD-type_Hydrolase"/>
</dbReference>
<evidence type="ECO:0000256" key="2">
    <source>
        <dbReference type="ARBA" id="ARBA00022723"/>
    </source>
</evidence>
<dbReference type="GO" id="GO:0046872">
    <property type="term" value="F:metal ion binding"/>
    <property type="evidence" value="ECO:0007669"/>
    <property type="project" value="UniProtKB-KW"/>
</dbReference>
<dbReference type="GO" id="GO:0008296">
    <property type="term" value="F:3'-5'-DNA exonuclease activity"/>
    <property type="evidence" value="ECO:0007669"/>
    <property type="project" value="TreeGrafter"/>
</dbReference>
<comment type="caution">
    <text evidence="4">The sequence shown here is derived from an EMBL/GenBank/DDBJ whole genome shotgun (WGS) entry which is preliminary data.</text>
</comment>